<protein>
    <recommendedName>
        <fullName evidence="4">Dolichyl-phosphate-mannose-protein mannosyltransferase</fullName>
    </recommendedName>
</protein>
<keyword evidence="1" id="KW-0472">Membrane</keyword>
<keyword evidence="3" id="KW-1185">Reference proteome</keyword>
<feature type="transmembrane region" description="Helical" evidence="1">
    <location>
        <begin position="443"/>
        <end position="461"/>
    </location>
</feature>
<feature type="transmembrane region" description="Helical" evidence="1">
    <location>
        <begin position="279"/>
        <end position="302"/>
    </location>
</feature>
<sequence>MNSTAAPLAVAPADDLPGGQAAAGGRIWQVVAAGAVLVALLVNLIVAWSAEAPSFPFDEISQLQMSRMLAGLDTPAMRGAGYYPGWSVLLTPLWWITDDPGFVYRASIFIGVGVAMLTIWPLSRLVAMLGLGTAQAVTVAAIVMTMPSRALQSDYAMSEKLLFLLVVCTFLISWRLWLRPRWQTAVLLSLTVAAVLFTHARMLPLVGAAVIWMLLFVRRNWKIALVGLLTLVPLAYLAQLGGSELNEELIGSFTQGEGALQELRDSRPSLFVRVALGQAWIQVVGSLGLILVGFVGLAVMLWKELRRFTVGPGGWLIAGTVATWLVSLMSWAKDDSLFSPYWPRLDAWIYGRYVDPVTAVVVAVGLAMVVRGLTNAGPILASLIAALTLFVPVYFWLAPQAYTWGYVTPAHIPGAMPWYWALPTERFPEGSWILPTLTNENRFWLIPMLCTLLVLVVIMVFRRWTKAMAVGLSVTFAAASLVANQASDHFQQVEGDPGQVVAAVDEIEAEYGPVSIGYDRGCPREGFYGGVGQMVNSYWVLPTVVTEVDREQQTVAEMDVDLVLSCDDGWPEGRAEGALRYKDATDRYSVIWVLPGAVQDGLLAEGRVD</sequence>
<organism evidence="2 3">
    <name type="scientific">Naumannella halotolerans</name>
    <dbReference type="NCBI Taxonomy" id="993414"/>
    <lineage>
        <taxon>Bacteria</taxon>
        <taxon>Bacillati</taxon>
        <taxon>Actinomycetota</taxon>
        <taxon>Actinomycetes</taxon>
        <taxon>Propionibacteriales</taxon>
        <taxon>Propionibacteriaceae</taxon>
        <taxon>Naumannella</taxon>
    </lineage>
</organism>
<comment type="caution">
    <text evidence="2">The sequence shown here is derived from an EMBL/GenBank/DDBJ whole genome shotgun (WGS) entry which is preliminary data.</text>
</comment>
<dbReference type="RefSeq" id="WP_133753894.1">
    <property type="nucleotide sequence ID" value="NZ_SOAW01000001.1"/>
</dbReference>
<feature type="transmembrane region" description="Helical" evidence="1">
    <location>
        <begin position="27"/>
        <end position="48"/>
    </location>
</feature>
<feature type="transmembrane region" description="Helical" evidence="1">
    <location>
        <begin position="102"/>
        <end position="120"/>
    </location>
</feature>
<evidence type="ECO:0000313" key="3">
    <source>
        <dbReference type="Proteomes" id="UP000295371"/>
    </source>
</evidence>
<keyword evidence="1" id="KW-1133">Transmembrane helix</keyword>
<dbReference type="Proteomes" id="UP000295371">
    <property type="component" value="Unassembled WGS sequence"/>
</dbReference>
<evidence type="ECO:0008006" key="4">
    <source>
        <dbReference type="Google" id="ProtNLM"/>
    </source>
</evidence>
<proteinExistence type="predicted"/>
<gene>
    <name evidence="2" type="ORF">CLV29_0976</name>
</gene>
<evidence type="ECO:0000313" key="2">
    <source>
        <dbReference type="EMBL" id="TDT33365.1"/>
    </source>
</evidence>
<feature type="transmembrane region" description="Helical" evidence="1">
    <location>
        <begin position="190"/>
        <end position="216"/>
    </location>
</feature>
<dbReference type="EMBL" id="SOAW01000001">
    <property type="protein sequence ID" value="TDT33365.1"/>
    <property type="molecule type" value="Genomic_DNA"/>
</dbReference>
<feature type="transmembrane region" description="Helical" evidence="1">
    <location>
        <begin position="126"/>
        <end position="149"/>
    </location>
</feature>
<name>A0A4R7J7X5_9ACTN</name>
<accession>A0A4R7J7X5</accession>
<dbReference type="OrthoDB" id="4824750at2"/>
<feature type="transmembrane region" description="Helical" evidence="1">
    <location>
        <begin position="161"/>
        <end position="178"/>
    </location>
</feature>
<evidence type="ECO:0000256" key="1">
    <source>
        <dbReference type="SAM" id="Phobius"/>
    </source>
</evidence>
<feature type="transmembrane region" description="Helical" evidence="1">
    <location>
        <begin position="352"/>
        <end position="370"/>
    </location>
</feature>
<dbReference type="AlphaFoldDB" id="A0A4R7J7X5"/>
<feature type="transmembrane region" description="Helical" evidence="1">
    <location>
        <begin position="223"/>
        <end position="242"/>
    </location>
</feature>
<keyword evidence="1" id="KW-0812">Transmembrane</keyword>
<feature type="transmembrane region" description="Helical" evidence="1">
    <location>
        <begin position="314"/>
        <end position="332"/>
    </location>
</feature>
<reference evidence="2 3" key="1">
    <citation type="submission" date="2019-03" db="EMBL/GenBank/DDBJ databases">
        <title>Genomic Encyclopedia of Archaeal and Bacterial Type Strains, Phase II (KMG-II): from individual species to whole genera.</title>
        <authorList>
            <person name="Goeker M."/>
        </authorList>
    </citation>
    <scope>NUCLEOTIDE SEQUENCE [LARGE SCALE GENOMIC DNA]</scope>
    <source>
        <strain evidence="2 3">DSM 24323</strain>
    </source>
</reference>
<feature type="transmembrane region" description="Helical" evidence="1">
    <location>
        <begin position="377"/>
        <end position="397"/>
    </location>
</feature>